<sequence>MKKIIYLVFICCLVSSCRVVKGVLSPIILPIQSISETISEGINDYKPKKKDRYAAYQNKAYKEKVSRITLHVLDREMESQVVKIYNRDVNLIVPKNIVLKVIDYNIEMVDKESGYGLPIVFYSASNPCLEKSSWDKDKYKDKYFKKLFDDEYVYIESYTYDGKELENKIIKANDMKQICKNTENMEEK</sequence>
<organism evidence="2">
    <name type="scientific">Leptotrichia alba</name>
    <dbReference type="NCBI Taxonomy" id="3239304"/>
    <lineage>
        <taxon>Bacteria</taxon>
        <taxon>Fusobacteriati</taxon>
        <taxon>Fusobacteriota</taxon>
        <taxon>Fusobacteriia</taxon>
        <taxon>Fusobacteriales</taxon>
        <taxon>Leptotrichiaceae</taxon>
        <taxon>Leptotrichia</taxon>
    </lineage>
</organism>
<feature type="chain" id="PRO_5044244215" description="Lipoprotein" evidence="1">
    <location>
        <begin position="22"/>
        <end position="188"/>
    </location>
</feature>
<dbReference type="PROSITE" id="PS51257">
    <property type="entry name" value="PROKAR_LIPOPROTEIN"/>
    <property type="match status" value="1"/>
</dbReference>
<dbReference type="KEGG" id="lala:AB8B28_10540"/>
<dbReference type="RefSeq" id="WP_369715698.1">
    <property type="nucleotide sequence ID" value="NZ_CP165647.1"/>
</dbReference>
<dbReference type="AlphaFoldDB" id="A0AB39V474"/>
<reference evidence="2" key="1">
    <citation type="submission" date="2024-07" db="EMBL/GenBank/DDBJ databases">
        <authorList>
            <person name="Li X.-J."/>
            <person name="Wang X."/>
        </authorList>
    </citation>
    <scope>NUCLEOTIDE SEQUENCE</scope>
    <source>
        <strain evidence="2">HSP-536</strain>
    </source>
</reference>
<dbReference type="EMBL" id="CP165647">
    <property type="protein sequence ID" value="XDU62069.1"/>
    <property type="molecule type" value="Genomic_DNA"/>
</dbReference>
<feature type="signal peptide" evidence="1">
    <location>
        <begin position="1"/>
        <end position="21"/>
    </location>
</feature>
<name>A0AB39V474_9FUSO</name>
<evidence type="ECO:0000256" key="1">
    <source>
        <dbReference type="SAM" id="SignalP"/>
    </source>
</evidence>
<gene>
    <name evidence="2" type="ORF">AB8B28_10540</name>
</gene>
<evidence type="ECO:0008006" key="3">
    <source>
        <dbReference type="Google" id="ProtNLM"/>
    </source>
</evidence>
<evidence type="ECO:0000313" key="2">
    <source>
        <dbReference type="EMBL" id="XDU62069.1"/>
    </source>
</evidence>
<proteinExistence type="predicted"/>
<accession>A0AB39V474</accession>
<keyword evidence="1" id="KW-0732">Signal</keyword>
<protein>
    <recommendedName>
        <fullName evidence="3">Lipoprotein</fullName>
    </recommendedName>
</protein>